<dbReference type="Proteomes" id="UP001646157">
    <property type="component" value="Unassembled WGS sequence"/>
</dbReference>
<accession>A0ABS2NBY9</accession>
<keyword evidence="1" id="KW-1133">Transmembrane helix</keyword>
<proteinExistence type="predicted"/>
<evidence type="ECO:0008006" key="4">
    <source>
        <dbReference type="Google" id="ProtNLM"/>
    </source>
</evidence>
<name>A0ABS2NBY9_9BACI</name>
<reference evidence="2 3" key="1">
    <citation type="submission" date="2021-01" db="EMBL/GenBank/DDBJ databases">
        <title>Genomic Encyclopedia of Type Strains, Phase IV (KMG-IV): sequencing the most valuable type-strain genomes for metagenomic binning, comparative biology and taxonomic classification.</title>
        <authorList>
            <person name="Goeker M."/>
        </authorList>
    </citation>
    <scope>NUCLEOTIDE SEQUENCE [LARGE SCALE GENOMIC DNA]</scope>
    <source>
        <strain evidence="2 3">DSM 24834</strain>
    </source>
</reference>
<keyword evidence="1" id="KW-0812">Transmembrane</keyword>
<protein>
    <recommendedName>
        <fullName evidence="4">TATA-box binding protein</fullName>
    </recommendedName>
</protein>
<evidence type="ECO:0000256" key="1">
    <source>
        <dbReference type="SAM" id="Phobius"/>
    </source>
</evidence>
<comment type="caution">
    <text evidence="2">The sequence shown here is derived from an EMBL/GenBank/DDBJ whole genome shotgun (WGS) entry which is preliminary data.</text>
</comment>
<organism evidence="2 3">
    <name type="scientific">Rossellomorea pakistanensis</name>
    <dbReference type="NCBI Taxonomy" id="992288"/>
    <lineage>
        <taxon>Bacteria</taxon>
        <taxon>Bacillati</taxon>
        <taxon>Bacillota</taxon>
        <taxon>Bacilli</taxon>
        <taxon>Bacillales</taxon>
        <taxon>Bacillaceae</taxon>
        <taxon>Rossellomorea</taxon>
    </lineage>
</organism>
<evidence type="ECO:0000313" key="2">
    <source>
        <dbReference type="EMBL" id="MBM7585274.1"/>
    </source>
</evidence>
<sequence length="247" mass="28162">MKRIIQFALIITIGIGLTYFYYGNNTTAANQQLEIEKLVEAVEKSDGDIIEWSLYARENLDFSTSKGFASYYENMRAKYPDFQWTHTKSNEDIVIKGLQKHQDGEESIKLISTDKNGQKSSYLIYEFRGSGWNSKKAQSVRKHFLPKLEEIFNGEPLIFSCIEGEFSDTLDEVLSKRASKLLNDLGAKEVESLKEENFISISAYSKEFKHSVPTENNLMNMQLGLRDEGMGAKTTFVIGTPIITIEY</sequence>
<dbReference type="SUPFAM" id="SSF143842">
    <property type="entry name" value="YwmB-like"/>
    <property type="match status" value="1"/>
</dbReference>
<dbReference type="EMBL" id="JAFBDZ010000002">
    <property type="protein sequence ID" value="MBM7585274.1"/>
    <property type="molecule type" value="Genomic_DNA"/>
</dbReference>
<dbReference type="Gene3D" id="3.30.360.40">
    <property type="entry name" value="YwmB-like"/>
    <property type="match status" value="1"/>
</dbReference>
<evidence type="ECO:0000313" key="3">
    <source>
        <dbReference type="Proteomes" id="UP001646157"/>
    </source>
</evidence>
<dbReference type="RefSeq" id="WP_205170859.1">
    <property type="nucleotide sequence ID" value="NZ_JAFBDZ010000002.1"/>
</dbReference>
<dbReference type="InterPro" id="IPR014794">
    <property type="entry name" value="DUF1779"/>
</dbReference>
<dbReference type="InterPro" id="IPR036209">
    <property type="entry name" value="YwmB-like_sf"/>
</dbReference>
<dbReference type="Pfam" id="PF08680">
    <property type="entry name" value="DUF1779"/>
    <property type="match status" value="1"/>
</dbReference>
<gene>
    <name evidence="2" type="ORF">JOC86_001816</name>
</gene>
<dbReference type="Gene3D" id="3.30.2030.10">
    <property type="entry name" value="YwmB-like"/>
    <property type="match status" value="1"/>
</dbReference>
<keyword evidence="1" id="KW-0472">Membrane</keyword>
<keyword evidence="3" id="KW-1185">Reference proteome</keyword>
<feature type="transmembrane region" description="Helical" evidence="1">
    <location>
        <begin position="7"/>
        <end position="23"/>
    </location>
</feature>